<protein>
    <submittedName>
        <fullName evidence="1">Ribosome-associated translation inhibitor RaiA</fullName>
    </submittedName>
</protein>
<dbReference type="SUPFAM" id="SSF69754">
    <property type="entry name" value="Ribosome binding protein Y (YfiA homologue)"/>
    <property type="match status" value="1"/>
</dbReference>
<organism evidence="1 2">
    <name type="scientific">Microvenator marinus</name>
    <dbReference type="NCBI Taxonomy" id="2600177"/>
    <lineage>
        <taxon>Bacteria</taxon>
        <taxon>Deltaproteobacteria</taxon>
        <taxon>Bradymonadales</taxon>
        <taxon>Microvenatoraceae</taxon>
        <taxon>Microvenator</taxon>
    </lineage>
</organism>
<evidence type="ECO:0000313" key="1">
    <source>
        <dbReference type="EMBL" id="QED29837.1"/>
    </source>
</evidence>
<dbReference type="RefSeq" id="WP_146963070.1">
    <property type="nucleotide sequence ID" value="NZ_CP042467.1"/>
</dbReference>
<gene>
    <name evidence="1" type="primary">raiA</name>
    <name evidence="1" type="ORF">FRD01_21905</name>
</gene>
<evidence type="ECO:0000313" key="2">
    <source>
        <dbReference type="Proteomes" id="UP000321595"/>
    </source>
</evidence>
<dbReference type="InterPro" id="IPR003489">
    <property type="entry name" value="RHF/RaiA"/>
</dbReference>
<reference evidence="1 2" key="1">
    <citation type="submission" date="2019-08" db="EMBL/GenBank/DDBJ databases">
        <authorList>
            <person name="Liang Q."/>
        </authorList>
    </citation>
    <scope>NUCLEOTIDE SEQUENCE [LARGE SCALE GENOMIC DNA]</scope>
    <source>
        <strain evidence="1 2">V1718</strain>
    </source>
</reference>
<dbReference type="KEGG" id="bbae:FRD01_21905"/>
<name>A0A5B8XXB5_9DELT</name>
<dbReference type="OrthoDB" id="9782252at2"/>
<dbReference type="Pfam" id="PF02482">
    <property type="entry name" value="Ribosomal_S30AE"/>
    <property type="match status" value="1"/>
</dbReference>
<dbReference type="AlphaFoldDB" id="A0A5B8XXB5"/>
<dbReference type="Gene3D" id="3.30.160.100">
    <property type="entry name" value="Ribosome hibernation promotion factor-like"/>
    <property type="match status" value="1"/>
</dbReference>
<proteinExistence type="predicted"/>
<dbReference type="NCBIfam" id="TIGR00741">
    <property type="entry name" value="yfiA"/>
    <property type="match status" value="1"/>
</dbReference>
<dbReference type="Proteomes" id="UP000321595">
    <property type="component" value="Chromosome"/>
</dbReference>
<sequence length="108" mass="12298">MRIETDIVFRDMESSEAVKSAVEKYLEKIERHYAAVQRCRVVLEQSHRSQNSGNLFSVSLDIAVPGTTINVGRDGVKDESHEDIYVAIRDAFLAAERQLDKYTAKRQP</sequence>
<accession>A0A5B8XXB5</accession>
<keyword evidence="2" id="KW-1185">Reference proteome</keyword>
<dbReference type="CDD" id="cd00552">
    <property type="entry name" value="RaiA"/>
    <property type="match status" value="1"/>
</dbReference>
<dbReference type="EMBL" id="CP042467">
    <property type="protein sequence ID" value="QED29837.1"/>
    <property type="molecule type" value="Genomic_DNA"/>
</dbReference>
<dbReference type="InterPro" id="IPR036567">
    <property type="entry name" value="RHF-like"/>
</dbReference>